<gene>
    <name evidence="2" type="ORF">SD71_03995</name>
</gene>
<comment type="caution">
    <text evidence="2">The sequence shown here is derived from an EMBL/GenBank/DDBJ whole genome shotgun (WGS) entry which is preliminary data.</text>
</comment>
<evidence type="ECO:0000313" key="3">
    <source>
        <dbReference type="Proteomes" id="UP000054526"/>
    </source>
</evidence>
<protein>
    <recommendedName>
        <fullName evidence="1">Aminoglycoside phosphotransferase domain-containing protein</fullName>
    </recommendedName>
</protein>
<evidence type="ECO:0000259" key="1">
    <source>
        <dbReference type="Pfam" id="PF01636"/>
    </source>
</evidence>
<sequence length="323" mass="37317">MRQGKAKRWYRPILLQYGMRALKVTACGSFYKKVAAYHVTTDKGEFLLKPFAGFKSRLDRVYSRIVWLTGSGFSNMPKWRTTLRGKHYVNKNGRLYYVSDWIKGSKLGDRDEDYEKIGEVLAQLHKVSKRSASGFRRYSAKEINRFRQQHRLFISNLAVIKKTGSSKWLTKHGNQCVSLAEKAWKTLRHPDIQQALKNEKPCIIHGDVTTPNIILNSNGVVLVDWEFARLGSAYYEIAKTMSNISNYSLPYMRVFLSGYEKISPLKPEERLIIASLFRLPREAWIAAGEIRSGRPSPAYTILKKAWTGRIRAVEWVDHWAKTH</sequence>
<accession>A0ABR5A7S6</accession>
<dbReference type="SUPFAM" id="SSF56112">
    <property type="entry name" value="Protein kinase-like (PK-like)"/>
    <property type="match status" value="1"/>
</dbReference>
<proteinExistence type="predicted"/>
<dbReference type="PANTHER" id="PTHR39179:SF3">
    <property type="entry name" value="COTS-RELATED PROTEIN"/>
    <property type="match status" value="1"/>
</dbReference>
<reference evidence="2 3" key="1">
    <citation type="submission" date="2014-12" db="EMBL/GenBank/DDBJ databases">
        <title>Draft genome sequence of Cohnella kolymensis strain B-2846.</title>
        <authorList>
            <person name="Karlyshev A.V."/>
            <person name="Kudryashova E.B."/>
        </authorList>
    </citation>
    <scope>NUCLEOTIDE SEQUENCE [LARGE SCALE GENOMIC DNA]</scope>
    <source>
        <strain evidence="2 3">VKM B-2846</strain>
    </source>
</reference>
<dbReference type="InterPro" id="IPR011009">
    <property type="entry name" value="Kinase-like_dom_sf"/>
</dbReference>
<feature type="domain" description="Aminoglycoside phosphotransferase" evidence="1">
    <location>
        <begin position="36"/>
        <end position="259"/>
    </location>
</feature>
<name>A0ABR5A7S6_9BACL</name>
<dbReference type="Gene3D" id="3.30.200.20">
    <property type="entry name" value="Phosphorylase Kinase, domain 1"/>
    <property type="match status" value="1"/>
</dbReference>
<dbReference type="Proteomes" id="UP000054526">
    <property type="component" value="Unassembled WGS sequence"/>
</dbReference>
<dbReference type="InterPro" id="IPR002575">
    <property type="entry name" value="Aminoglycoside_PTrfase"/>
</dbReference>
<dbReference type="InterPro" id="IPR047175">
    <property type="entry name" value="CotS-like"/>
</dbReference>
<dbReference type="RefSeq" id="WP_041059985.1">
    <property type="nucleotide sequence ID" value="NZ_JXAL01000002.1"/>
</dbReference>
<evidence type="ECO:0000313" key="2">
    <source>
        <dbReference type="EMBL" id="KIL37126.1"/>
    </source>
</evidence>
<dbReference type="Pfam" id="PF01636">
    <property type="entry name" value="APH"/>
    <property type="match status" value="1"/>
</dbReference>
<dbReference type="Gene3D" id="3.90.1200.10">
    <property type="match status" value="1"/>
</dbReference>
<organism evidence="2 3">
    <name type="scientific">Cohnella kolymensis</name>
    <dbReference type="NCBI Taxonomy" id="1590652"/>
    <lineage>
        <taxon>Bacteria</taxon>
        <taxon>Bacillati</taxon>
        <taxon>Bacillota</taxon>
        <taxon>Bacilli</taxon>
        <taxon>Bacillales</taxon>
        <taxon>Paenibacillaceae</taxon>
        <taxon>Cohnella</taxon>
    </lineage>
</organism>
<dbReference type="EMBL" id="JXAL01000002">
    <property type="protein sequence ID" value="KIL37126.1"/>
    <property type="molecule type" value="Genomic_DNA"/>
</dbReference>
<dbReference type="PANTHER" id="PTHR39179">
    <property type="entry name" value="SPORE COAT PROTEIN I"/>
    <property type="match status" value="1"/>
</dbReference>
<keyword evidence="3" id="KW-1185">Reference proteome</keyword>